<feature type="transmembrane region" description="Helical" evidence="6">
    <location>
        <begin position="508"/>
        <end position="527"/>
    </location>
</feature>
<evidence type="ECO:0000256" key="1">
    <source>
        <dbReference type="ARBA" id="ARBA00004651"/>
    </source>
</evidence>
<dbReference type="PANTHER" id="PTHR33406:SF13">
    <property type="entry name" value="MEMBRANE PROTEIN YDFJ"/>
    <property type="match status" value="1"/>
</dbReference>
<feature type="transmembrane region" description="Helical" evidence="6">
    <location>
        <begin position="293"/>
        <end position="320"/>
    </location>
</feature>
<dbReference type="InterPro" id="IPR004869">
    <property type="entry name" value="MMPL_dom"/>
</dbReference>
<dbReference type="PANTHER" id="PTHR33406">
    <property type="entry name" value="MEMBRANE PROTEIN MJ1562-RELATED"/>
    <property type="match status" value="1"/>
</dbReference>
<dbReference type="SUPFAM" id="SSF82866">
    <property type="entry name" value="Multidrug efflux transporter AcrB transmembrane domain"/>
    <property type="match status" value="2"/>
</dbReference>
<dbReference type="Gene3D" id="1.20.1640.10">
    <property type="entry name" value="Multidrug efflux transporter AcrB transmembrane domain"/>
    <property type="match status" value="2"/>
</dbReference>
<dbReference type="InterPro" id="IPR000731">
    <property type="entry name" value="SSD"/>
</dbReference>
<evidence type="ECO:0000256" key="3">
    <source>
        <dbReference type="ARBA" id="ARBA00022692"/>
    </source>
</evidence>
<dbReference type="RefSeq" id="WP_166280444.1">
    <property type="nucleotide sequence ID" value="NZ_JAANNP010000002.1"/>
</dbReference>
<dbReference type="InterPro" id="IPR050545">
    <property type="entry name" value="Mycobact_MmpL"/>
</dbReference>
<comment type="subcellular location">
    <subcellularLocation>
        <location evidence="1">Cell membrane</location>
        <topology evidence="1">Multi-pass membrane protein</topology>
    </subcellularLocation>
</comment>
<keyword evidence="2" id="KW-1003">Cell membrane</keyword>
<feature type="transmembrane region" description="Helical" evidence="6">
    <location>
        <begin position="539"/>
        <end position="559"/>
    </location>
</feature>
<dbReference type="Proteomes" id="UP000800981">
    <property type="component" value="Unassembled WGS sequence"/>
</dbReference>
<evidence type="ECO:0000259" key="7">
    <source>
        <dbReference type="PROSITE" id="PS50156"/>
    </source>
</evidence>
<proteinExistence type="predicted"/>
<feature type="transmembrane region" description="Helical" evidence="6">
    <location>
        <begin position="579"/>
        <end position="599"/>
    </location>
</feature>
<feature type="transmembrane region" description="Helical" evidence="6">
    <location>
        <begin position="360"/>
        <end position="379"/>
    </location>
</feature>
<dbReference type="EMBL" id="JAANNP010000002">
    <property type="protein sequence ID" value="NHC13748.1"/>
    <property type="molecule type" value="Genomic_DNA"/>
</dbReference>
<feature type="transmembrane region" description="Helical" evidence="6">
    <location>
        <begin position="20"/>
        <end position="41"/>
    </location>
</feature>
<evidence type="ECO:0000256" key="5">
    <source>
        <dbReference type="ARBA" id="ARBA00023136"/>
    </source>
</evidence>
<feature type="transmembrane region" description="Helical" evidence="6">
    <location>
        <begin position="219"/>
        <end position="240"/>
    </location>
</feature>
<evidence type="ECO:0000256" key="4">
    <source>
        <dbReference type="ARBA" id="ARBA00022989"/>
    </source>
</evidence>
<feature type="domain" description="SSD" evidence="7">
    <location>
        <begin position="180"/>
        <end position="318"/>
    </location>
</feature>
<protein>
    <submittedName>
        <fullName evidence="8">MMPL family transporter</fullName>
    </submittedName>
</protein>
<keyword evidence="4 6" id="KW-1133">Transmembrane helix</keyword>
<name>A0ABX0GTA3_9ACTN</name>
<keyword evidence="5 6" id="KW-0472">Membrane</keyword>
<gene>
    <name evidence="8" type="ORF">G9H71_08135</name>
</gene>
<evidence type="ECO:0000256" key="2">
    <source>
        <dbReference type="ARBA" id="ARBA00022475"/>
    </source>
</evidence>
<reference evidence="8 9" key="1">
    <citation type="submission" date="2020-03" db="EMBL/GenBank/DDBJ databases">
        <title>Two novel Motilibacter sp.</title>
        <authorList>
            <person name="Liu S."/>
        </authorList>
    </citation>
    <scope>NUCLEOTIDE SEQUENCE [LARGE SCALE GENOMIC DNA]</scope>
    <source>
        <strain evidence="8 9">E257</strain>
    </source>
</reference>
<feature type="transmembrane region" description="Helical" evidence="6">
    <location>
        <begin position="653"/>
        <end position="676"/>
    </location>
</feature>
<evidence type="ECO:0000313" key="8">
    <source>
        <dbReference type="EMBL" id="NHC13748.1"/>
    </source>
</evidence>
<accession>A0ABX0GTA3</accession>
<feature type="transmembrane region" description="Helical" evidence="6">
    <location>
        <begin position="169"/>
        <end position="188"/>
    </location>
</feature>
<keyword evidence="9" id="KW-1185">Reference proteome</keyword>
<feature type="transmembrane region" description="Helical" evidence="6">
    <location>
        <begin position="268"/>
        <end position="287"/>
    </location>
</feature>
<organism evidence="8 9">
    <name type="scientific">Motilibacter deserti</name>
    <dbReference type="NCBI Taxonomy" id="2714956"/>
    <lineage>
        <taxon>Bacteria</taxon>
        <taxon>Bacillati</taxon>
        <taxon>Actinomycetota</taxon>
        <taxon>Actinomycetes</taxon>
        <taxon>Motilibacterales</taxon>
        <taxon>Motilibacteraceae</taxon>
        <taxon>Motilibacter</taxon>
    </lineage>
</organism>
<feature type="transmembrane region" description="Helical" evidence="6">
    <location>
        <begin position="620"/>
        <end position="641"/>
    </location>
</feature>
<evidence type="ECO:0000256" key="6">
    <source>
        <dbReference type="SAM" id="Phobius"/>
    </source>
</evidence>
<keyword evidence="3 6" id="KW-0812">Transmembrane</keyword>
<comment type="caution">
    <text evidence="8">The sequence shown here is derived from an EMBL/GenBank/DDBJ whole genome shotgun (WGS) entry which is preliminary data.</text>
</comment>
<dbReference type="PROSITE" id="PS50156">
    <property type="entry name" value="SSD"/>
    <property type="match status" value="1"/>
</dbReference>
<sequence length="718" mass="73512">MSTLLYRVGSGAARHPWRTFGAWLLAAVLAVGLAAGLGGSLNDNYDIPGTDSTRATSLLRDKFPDHAGATARVVLHAGSGDVAPGVAAEVSRRVAAVEHVEAVEPAAVSPDGATAVLTVRFDVPVTGVDAVATAEAFEEAAAPARDAGLATEYGGEVLDQVYEQGTAELVGFLLAGVILLAAFGSLLAAGLPLAVAGVGLAVGMALVTVTARFTDVSTIAPMIASMVGIGVGIDYALFIVSRHRQQLLDGLPVVESVGRANATAGRSVVFAGSTVLLSICGLALSGVPNFVMMGVATGICVAVCMTAAVTLLPALLGLAGTRVLPKRTRRAMAKGASPKPASTKQPLAGRWGAHAAAHPWPYAVASFLLLAILAAPVFAMQLGQSDAGSEPTSSTARRAYDLVSQGFGPGANGPLLLAVDLTKAGAPDVDTLRETVGSTPGVAAVSPVLLNEARDTAVLTVTPASGPQDEATDALVSHLRTSVGSDAVAVGGATAAFMDFNQRLQDRLYLVVGAVVGAAFLLLVLVFRSVVAPLKAALMNLLSVGAAFGAIVALFQWGWGQSFLGLDGPVPVNAFVPVFMFAILFGLSMDYEVFLLSRVREEFLRTGDSTRSVVEGLSSTGRVISSAAAIMVAVFVAFAATPTLSIKMMGVGMAVAILVDATVVRLVLVPATMVLLGSRNWWLPGWLDRVLPRADLHGGTVLVPAPRTPAKDDEPALV</sequence>
<evidence type="ECO:0000313" key="9">
    <source>
        <dbReference type="Proteomes" id="UP000800981"/>
    </source>
</evidence>
<dbReference type="Pfam" id="PF03176">
    <property type="entry name" value="MMPL"/>
    <property type="match status" value="2"/>
</dbReference>